<feature type="region of interest" description="Disordered" evidence="1">
    <location>
        <begin position="1"/>
        <end position="22"/>
    </location>
</feature>
<name>A0A8S4NWE1_OWEFU</name>
<accession>A0A8S4NWE1</accession>
<feature type="non-terminal residue" evidence="2">
    <location>
        <position position="1"/>
    </location>
</feature>
<evidence type="ECO:0000313" key="3">
    <source>
        <dbReference type="Proteomes" id="UP000749559"/>
    </source>
</evidence>
<feature type="region of interest" description="Disordered" evidence="1">
    <location>
        <begin position="36"/>
        <end position="80"/>
    </location>
</feature>
<comment type="caution">
    <text evidence="2">The sequence shown here is derived from an EMBL/GenBank/DDBJ whole genome shotgun (WGS) entry which is preliminary data.</text>
</comment>
<evidence type="ECO:0000256" key="1">
    <source>
        <dbReference type="SAM" id="MobiDB-lite"/>
    </source>
</evidence>
<dbReference type="OrthoDB" id="7994596at2759"/>
<sequence length="113" mass="13061">EFKGCSGIFQGKIFRPSPPPARSTILRNVRKYQEAGTSLNLNKGNSGRRRTGRSEENVERVRTRLHENPRDTSARRNGIGLPQATFNRITRLDLRWHPYQMRVRHKLPPGDMP</sequence>
<reference evidence="2" key="1">
    <citation type="submission" date="2022-03" db="EMBL/GenBank/DDBJ databases">
        <authorList>
            <person name="Martin C."/>
        </authorList>
    </citation>
    <scope>NUCLEOTIDE SEQUENCE</scope>
</reference>
<organism evidence="2 3">
    <name type="scientific">Owenia fusiformis</name>
    <name type="common">Polychaete worm</name>
    <dbReference type="NCBI Taxonomy" id="6347"/>
    <lineage>
        <taxon>Eukaryota</taxon>
        <taxon>Metazoa</taxon>
        <taxon>Spiralia</taxon>
        <taxon>Lophotrochozoa</taxon>
        <taxon>Annelida</taxon>
        <taxon>Polychaeta</taxon>
        <taxon>Sedentaria</taxon>
        <taxon>Canalipalpata</taxon>
        <taxon>Sabellida</taxon>
        <taxon>Oweniida</taxon>
        <taxon>Oweniidae</taxon>
        <taxon>Owenia</taxon>
    </lineage>
</organism>
<protein>
    <submittedName>
        <fullName evidence="2">Uncharacterized protein</fullName>
    </submittedName>
</protein>
<dbReference type="Proteomes" id="UP000749559">
    <property type="component" value="Unassembled WGS sequence"/>
</dbReference>
<dbReference type="EMBL" id="CAIIXF020000006">
    <property type="protein sequence ID" value="CAH1786147.1"/>
    <property type="molecule type" value="Genomic_DNA"/>
</dbReference>
<gene>
    <name evidence="2" type="ORF">OFUS_LOCUS12101</name>
</gene>
<evidence type="ECO:0000313" key="2">
    <source>
        <dbReference type="EMBL" id="CAH1786147.1"/>
    </source>
</evidence>
<keyword evidence="3" id="KW-1185">Reference proteome</keyword>
<dbReference type="AlphaFoldDB" id="A0A8S4NWE1"/>
<proteinExistence type="predicted"/>
<feature type="compositionally biased region" description="Polar residues" evidence="1">
    <location>
        <begin position="36"/>
        <end position="45"/>
    </location>
</feature>
<feature type="compositionally biased region" description="Basic and acidic residues" evidence="1">
    <location>
        <begin position="52"/>
        <end position="74"/>
    </location>
</feature>